<evidence type="ECO:0000313" key="2">
    <source>
        <dbReference type="Proteomes" id="UP000027190"/>
    </source>
</evidence>
<gene>
    <name evidence="1" type="ORF">HY30_06380</name>
</gene>
<comment type="caution">
    <text evidence="1">The sequence shown here is derived from an EMBL/GenBank/DDBJ whole genome shotgun (WGS) entry which is preliminary data.</text>
</comment>
<protein>
    <submittedName>
        <fullName evidence="1">Uncharacterized protein</fullName>
    </submittedName>
</protein>
<proteinExistence type="predicted"/>
<reference evidence="1 2" key="1">
    <citation type="journal article" date="2014" name="Antonie Van Leeuwenhoek">
        <title>Hyphomonas beringensis sp. nov. and Hyphomonas chukchiensis sp. nov., isolated from surface seawater of the Bering Sea and Chukchi Sea.</title>
        <authorList>
            <person name="Li C."/>
            <person name="Lai Q."/>
            <person name="Li G."/>
            <person name="Dong C."/>
            <person name="Wang J."/>
            <person name="Liao Y."/>
            <person name="Shao Z."/>
        </authorList>
    </citation>
    <scope>NUCLEOTIDE SEQUENCE [LARGE SCALE GENOMIC DNA]</scope>
    <source>
        <strain evidence="1 2">BH-BN04-4</strain>
    </source>
</reference>
<dbReference type="Proteomes" id="UP000027190">
    <property type="component" value="Unassembled WGS sequence"/>
</dbReference>
<accession>A0A062UKV8</accession>
<evidence type="ECO:0000313" key="1">
    <source>
        <dbReference type="EMBL" id="KCZ56740.1"/>
    </source>
</evidence>
<name>A0A062UKV8_9PROT</name>
<dbReference type="AlphaFoldDB" id="A0A062UKV8"/>
<organism evidence="1 2">
    <name type="scientific">Hyphomonas chukchiensis</name>
    <dbReference type="NCBI Taxonomy" id="1280947"/>
    <lineage>
        <taxon>Bacteria</taxon>
        <taxon>Pseudomonadati</taxon>
        <taxon>Pseudomonadota</taxon>
        <taxon>Alphaproteobacteria</taxon>
        <taxon>Hyphomonadales</taxon>
        <taxon>Hyphomonadaceae</taxon>
        <taxon>Hyphomonas</taxon>
    </lineage>
</organism>
<sequence length="59" mass="6866">MGLRATGAEQETWNVSAVYEICYQNVFDAFANDHTYFRCICTLSLFFGRYITIADFHPF</sequence>
<keyword evidence="2" id="KW-1185">Reference proteome</keyword>
<dbReference type="EMBL" id="AWFG01000041">
    <property type="protein sequence ID" value="KCZ56740.1"/>
    <property type="molecule type" value="Genomic_DNA"/>
</dbReference>